<evidence type="ECO:0000313" key="2">
    <source>
        <dbReference type="EMBL" id="SMF23477.1"/>
    </source>
</evidence>
<organism evidence="2 3">
    <name type="scientific">Trinickia caryophylli</name>
    <name type="common">Paraburkholderia caryophylli</name>
    <dbReference type="NCBI Taxonomy" id="28094"/>
    <lineage>
        <taxon>Bacteria</taxon>
        <taxon>Pseudomonadati</taxon>
        <taxon>Pseudomonadota</taxon>
        <taxon>Betaproteobacteria</taxon>
        <taxon>Burkholderiales</taxon>
        <taxon>Burkholderiaceae</taxon>
        <taxon>Trinickia</taxon>
    </lineage>
</organism>
<proteinExistence type="predicted"/>
<keyword evidence="3" id="KW-1185">Reference proteome</keyword>
<reference evidence="3" key="1">
    <citation type="submission" date="2017-04" db="EMBL/GenBank/DDBJ databases">
        <authorList>
            <person name="Varghese N."/>
            <person name="Submissions S."/>
        </authorList>
    </citation>
    <scope>NUCLEOTIDE SEQUENCE [LARGE SCALE GENOMIC DNA]</scope>
    <source>
        <strain evidence="3">Ballard 720</strain>
    </source>
</reference>
<dbReference type="AlphaFoldDB" id="A0A1X7DX80"/>
<dbReference type="Proteomes" id="UP000192911">
    <property type="component" value="Unassembled WGS sequence"/>
</dbReference>
<evidence type="ECO:0000313" key="3">
    <source>
        <dbReference type="Proteomes" id="UP000192911"/>
    </source>
</evidence>
<dbReference type="EMBL" id="FXAH01000004">
    <property type="protein sequence ID" value="SMF23477.1"/>
    <property type="molecule type" value="Genomic_DNA"/>
</dbReference>
<gene>
    <name evidence="2" type="ORF">SAMN06295900_104197</name>
</gene>
<sequence length="46" mass="5134">MRIVDAPKSAFKHARLVLCGAPDEMDRHCMPRGASGIQESPEKKIR</sequence>
<feature type="region of interest" description="Disordered" evidence="1">
    <location>
        <begin position="27"/>
        <end position="46"/>
    </location>
</feature>
<protein>
    <submittedName>
        <fullName evidence="2">Uncharacterized protein</fullName>
    </submittedName>
</protein>
<name>A0A1X7DX80_TRICW</name>
<evidence type="ECO:0000256" key="1">
    <source>
        <dbReference type="SAM" id="MobiDB-lite"/>
    </source>
</evidence>
<accession>A0A1X7DX80</accession>